<evidence type="ECO:0000313" key="2">
    <source>
        <dbReference type="Proteomes" id="UP001159363"/>
    </source>
</evidence>
<gene>
    <name evidence="1" type="ORF">PR048_023599</name>
</gene>
<comment type="caution">
    <text evidence="1">The sequence shown here is derived from an EMBL/GenBank/DDBJ whole genome shotgun (WGS) entry which is preliminary data.</text>
</comment>
<name>A0ABQ9GUK2_9NEOP</name>
<dbReference type="Proteomes" id="UP001159363">
    <property type="component" value="Chromosome 8"/>
</dbReference>
<evidence type="ECO:0000313" key="1">
    <source>
        <dbReference type="EMBL" id="KAJ8875700.1"/>
    </source>
</evidence>
<accession>A0ABQ9GUK2</accession>
<reference evidence="1 2" key="1">
    <citation type="submission" date="2023-02" db="EMBL/GenBank/DDBJ databases">
        <title>LHISI_Scaffold_Assembly.</title>
        <authorList>
            <person name="Stuart O.P."/>
            <person name="Cleave R."/>
            <person name="Magrath M.J.L."/>
            <person name="Mikheyev A.S."/>
        </authorList>
    </citation>
    <scope>NUCLEOTIDE SEQUENCE [LARGE SCALE GENOMIC DNA]</scope>
    <source>
        <strain evidence="1">Daus_M_001</strain>
        <tissue evidence="1">Leg muscle</tissue>
    </source>
</reference>
<protein>
    <recommendedName>
        <fullName evidence="3">GAG-pre-integrase domain-containing protein</fullName>
    </recommendedName>
</protein>
<organism evidence="1 2">
    <name type="scientific">Dryococelus australis</name>
    <dbReference type="NCBI Taxonomy" id="614101"/>
    <lineage>
        <taxon>Eukaryota</taxon>
        <taxon>Metazoa</taxon>
        <taxon>Ecdysozoa</taxon>
        <taxon>Arthropoda</taxon>
        <taxon>Hexapoda</taxon>
        <taxon>Insecta</taxon>
        <taxon>Pterygota</taxon>
        <taxon>Neoptera</taxon>
        <taxon>Polyneoptera</taxon>
        <taxon>Phasmatodea</taxon>
        <taxon>Verophasmatodea</taxon>
        <taxon>Anareolatae</taxon>
        <taxon>Phasmatidae</taxon>
        <taxon>Eurycanthinae</taxon>
        <taxon>Dryococelus</taxon>
    </lineage>
</organism>
<dbReference type="EMBL" id="JARBHB010000009">
    <property type="protein sequence ID" value="KAJ8875700.1"/>
    <property type="molecule type" value="Genomic_DNA"/>
</dbReference>
<sequence length="188" mass="20966">MERCWDIIMKCGKVAENMSDDILTAKVLNSLLNSFDSFITAFECSENTSCKTLRMKLTSEVEIRRMKVIDRNSEPSTSKDNIAHRVVMPTGHTIEVADFGTVVLLAGRATLTLGNVLYVPDLKGKAKFVVDNTPSSATSSCKLPFAKSVCNLPIANLTLYEWHVKLDHQNLPHVKETLFGNNIDFKDE</sequence>
<proteinExistence type="predicted"/>
<keyword evidence="2" id="KW-1185">Reference proteome</keyword>
<evidence type="ECO:0008006" key="3">
    <source>
        <dbReference type="Google" id="ProtNLM"/>
    </source>
</evidence>